<gene>
    <name evidence="2" type="ORF">Tco_0974559</name>
</gene>
<comment type="caution">
    <text evidence="2">The sequence shown here is derived from an EMBL/GenBank/DDBJ whole genome shotgun (WGS) entry which is preliminary data.</text>
</comment>
<evidence type="ECO:0000313" key="3">
    <source>
        <dbReference type="Proteomes" id="UP001151760"/>
    </source>
</evidence>
<evidence type="ECO:0000313" key="2">
    <source>
        <dbReference type="EMBL" id="GJT48402.1"/>
    </source>
</evidence>
<accession>A0ABQ5ED21</accession>
<proteinExistence type="predicted"/>
<reference evidence="2" key="2">
    <citation type="submission" date="2022-01" db="EMBL/GenBank/DDBJ databases">
        <authorList>
            <person name="Yamashiro T."/>
            <person name="Shiraishi A."/>
            <person name="Satake H."/>
            <person name="Nakayama K."/>
        </authorList>
    </citation>
    <scope>NUCLEOTIDE SEQUENCE</scope>
</reference>
<feature type="region of interest" description="Disordered" evidence="1">
    <location>
        <begin position="95"/>
        <end position="118"/>
    </location>
</feature>
<sequence length="162" mass="18316">MELKESMVIAIPNLKGNGVILHMIRVEYEWEPLRCGVCMVFGHDDMTCPKCVGDEPKNKNGKNNDGFQQAPKRAFCGINMGPKFQFKSIEQVNQPSSKKRMVQSTSGAKKERKNKESILADIESESDVDEVYYEMSSFKAFKSEVGAGIESLYESCKHDYDE</sequence>
<reference evidence="2" key="1">
    <citation type="journal article" date="2022" name="Int. J. Mol. Sci.">
        <title>Draft Genome of Tanacetum Coccineum: Genomic Comparison of Closely Related Tanacetum-Family Plants.</title>
        <authorList>
            <person name="Yamashiro T."/>
            <person name="Shiraishi A."/>
            <person name="Nakayama K."/>
            <person name="Satake H."/>
        </authorList>
    </citation>
    <scope>NUCLEOTIDE SEQUENCE</scope>
</reference>
<dbReference type="Proteomes" id="UP001151760">
    <property type="component" value="Unassembled WGS sequence"/>
</dbReference>
<keyword evidence="3" id="KW-1185">Reference proteome</keyword>
<evidence type="ECO:0000256" key="1">
    <source>
        <dbReference type="SAM" id="MobiDB-lite"/>
    </source>
</evidence>
<organism evidence="2 3">
    <name type="scientific">Tanacetum coccineum</name>
    <dbReference type="NCBI Taxonomy" id="301880"/>
    <lineage>
        <taxon>Eukaryota</taxon>
        <taxon>Viridiplantae</taxon>
        <taxon>Streptophyta</taxon>
        <taxon>Embryophyta</taxon>
        <taxon>Tracheophyta</taxon>
        <taxon>Spermatophyta</taxon>
        <taxon>Magnoliopsida</taxon>
        <taxon>eudicotyledons</taxon>
        <taxon>Gunneridae</taxon>
        <taxon>Pentapetalae</taxon>
        <taxon>asterids</taxon>
        <taxon>campanulids</taxon>
        <taxon>Asterales</taxon>
        <taxon>Asteraceae</taxon>
        <taxon>Asteroideae</taxon>
        <taxon>Anthemideae</taxon>
        <taxon>Anthemidinae</taxon>
        <taxon>Tanacetum</taxon>
    </lineage>
</organism>
<feature type="compositionally biased region" description="Polar residues" evidence="1">
    <location>
        <begin position="95"/>
        <end position="107"/>
    </location>
</feature>
<protein>
    <submittedName>
        <fullName evidence="2">Zinc knuckle CX2CX4HX4C containing protein</fullName>
    </submittedName>
</protein>
<dbReference type="EMBL" id="BQNB010016151">
    <property type="protein sequence ID" value="GJT48402.1"/>
    <property type="molecule type" value="Genomic_DNA"/>
</dbReference>
<name>A0ABQ5ED21_9ASTR</name>